<dbReference type="Pfam" id="PF02602">
    <property type="entry name" value="HEM4"/>
    <property type="match status" value="1"/>
</dbReference>
<evidence type="ECO:0000256" key="3">
    <source>
        <dbReference type="ARBA" id="ARBA00013109"/>
    </source>
</evidence>
<keyword evidence="12" id="KW-1185">Reference proteome</keyword>
<dbReference type="InterPro" id="IPR039793">
    <property type="entry name" value="UROS/Hem4"/>
</dbReference>
<feature type="domain" description="Tetrapyrrole biosynthesis uroporphyrinogen III synthase" evidence="10">
    <location>
        <begin position="25"/>
        <end position="242"/>
    </location>
</feature>
<accession>A0A2U1SYD9</accession>
<evidence type="ECO:0000256" key="9">
    <source>
        <dbReference type="RuleBase" id="RU366031"/>
    </source>
</evidence>
<dbReference type="InterPro" id="IPR036108">
    <property type="entry name" value="4pyrrol_syn_uPrphyn_synt_sf"/>
</dbReference>
<evidence type="ECO:0000256" key="1">
    <source>
        <dbReference type="ARBA" id="ARBA00004772"/>
    </source>
</evidence>
<keyword evidence="5 9" id="KW-0627">Porphyrin biosynthesis</keyword>
<dbReference type="GO" id="GO:0004852">
    <property type="term" value="F:uroporphyrinogen-III synthase activity"/>
    <property type="evidence" value="ECO:0007669"/>
    <property type="project" value="UniProtKB-UniRule"/>
</dbReference>
<dbReference type="EMBL" id="QEEX01000001">
    <property type="protein sequence ID" value="PWB96645.1"/>
    <property type="molecule type" value="Genomic_DNA"/>
</dbReference>
<dbReference type="UniPathway" id="UPA00251">
    <property type="reaction ID" value="UER00320"/>
</dbReference>
<evidence type="ECO:0000313" key="11">
    <source>
        <dbReference type="EMBL" id="PWB96645.1"/>
    </source>
</evidence>
<sequence>MVTDRAASMTGRRVLVPRGGDLGRRLAELLTERGCEAVVAPVIDFAPPADPAPLAASLRTLAEGGYDWLAVTSATTVPVLAGIRLPDHTRVAAVGGGTALALHSSGFRVDYVPADDQSARGMLADWPEGGSRVLIPQSEIAAPTLAEGLRARGLEVDAVTAYRTVAAALRPDVVTMAAAGALSAVTLTSASVAQQIARQLPPAALARTLMICIGEPTARAARASGLIVAAVASHSSAEGLVAAVEAAIIGDSPNEGF</sequence>
<dbReference type="InterPro" id="IPR003754">
    <property type="entry name" value="4pyrrol_synth_uPrphyn_synth"/>
</dbReference>
<keyword evidence="4 9" id="KW-0456">Lyase</keyword>
<evidence type="ECO:0000256" key="7">
    <source>
        <dbReference type="ARBA" id="ARBA00040167"/>
    </source>
</evidence>
<dbReference type="Gene3D" id="3.40.50.10090">
    <property type="match status" value="2"/>
</dbReference>
<comment type="catalytic activity">
    <reaction evidence="8 9">
        <text>hydroxymethylbilane = uroporphyrinogen III + H2O</text>
        <dbReference type="Rhea" id="RHEA:18965"/>
        <dbReference type="ChEBI" id="CHEBI:15377"/>
        <dbReference type="ChEBI" id="CHEBI:57308"/>
        <dbReference type="ChEBI" id="CHEBI:57845"/>
        <dbReference type="EC" id="4.2.1.75"/>
    </reaction>
</comment>
<comment type="caution">
    <text evidence="11">The sequence shown here is derived from an EMBL/GenBank/DDBJ whole genome shotgun (WGS) entry which is preliminary data.</text>
</comment>
<dbReference type="PANTHER" id="PTHR38042">
    <property type="entry name" value="UROPORPHYRINOGEN-III SYNTHASE, CHLOROPLASTIC"/>
    <property type="match status" value="1"/>
</dbReference>
<comment type="function">
    <text evidence="6 9">Catalyzes cyclization of the linear tetrapyrrole, hydroxymethylbilane, to the macrocyclic uroporphyrinogen III.</text>
</comment>
<evidence type="ECO:0000256" key="5">
    <source>
        <dbReference type="ARBA" id="ARBA00023244"/>
    </source>
</evidence>
<proteinExistence type="inferred from homology"/>
<evidence type="ECO:0000256" key="2">
    <source>
        <dbReference type="ARBA" id="ARBA00008133"/>
    </source>
</evidence>
<comment type="similarity">
    <text evidence="2 9">Belongs to the uroporphyrinogen-III synthase family.</text>
</comment>
<comment type="pathway">
    <text evidence="1 9">Porphyrin-containing compound metabolism; protoporphyrin-IX biosynthesis; coproporphyrinogen-III from 5-aminolevulinate: step 3/4.</text>
</comment>
<dbReference type="GO" id="GO:0006782">
    <property type="term" value="P:protoporphyrinogen IX biosynthetic process"/>
    <property type="evidence" value="ECO:0007669"/>
    <property type="project" value="UniProtKB-UniRule"/>
</dbReference>
<reference evidence="12" key="1">
    <citation type="submission" date="2018-04" db="EMBL/GenBank/DDBJ databases">
        <authorList>
            <person name="Liu S."/>
            <person name="Wang Z."/>
            <person name="Li J."/>
        </authorList>
    </citation>
    <scope>NUCLEOTIDE SEQUENCE [LARGE SCALE GENOMIC DNA]</scope>
    <source>
        <strain evidence="12">S1194</strain>
    </source>
</reference>
<dbReference type="PANTHER" id="PTHR38042:SF1">
    <property type="entry name" value="UROPORPHYRINOGEN-III SYNTHASE, CHLOROPLASTIC"/>
    <property type="match status" value="1"/>
</dbReference>
<dbReference type="RefSeq" id="WP_108996779.1">
    <property type="nucleotide sequence ID" value="NZ_QEEX01000001.1"/>
</dbReference>
<name>A0A2U1SYD9_9MICO</name>
<evidence type="ECO:0000256" key="4">
    <source>
        <dbReference type="ARBA" id="ARBA00023239"/>
    </source>
</evidence>
<evidence type="ECO:0000313" key="12">
    <source>
        <dbReference type="Proteomes" id="UP000244978"/>
    </source>
</evidence>
<dbReference type="Proteomes" id="UP000244978">
    <property type="component" value="Unassembled WGS sequence"/>
</dbReference>
<dbReference type="GO" id="GO:0006780">
    <property type="term" value="P:uroporphyrinogen III biosynthetic process"/>
    <property type="evidence" value="ECO:0007669"/>
    <property type="project" value="UniProtKB-UniRule"/>
</dbReference>
<organism evidence="11 12">
    <name type="scientific">Homoserinimonas hongtaonis</name>
    <dbReference type="NCBI Taxonomy" id="2079791"/>
    <lineage>
        <taxon>Bacteria</taxon>
        <taxon>Bacillati</taxon>
        <taxon>Actinomycetota</taxon>
        <taxon>Actinomycetes</taxon>
        <taxon>Micrococcales</taxon>
        <taxon>Microbacteriaceae</taxon>
        <taxon>Homoserinimonas</taxon>
    </lineage>
</organism>
<dbReference type="EC" id="4.2.1.75" evidence="3 9"/>
<evidence type="ECO:0000259" key="10">
    <source>
        <dbReference type="Pfam" id="PF02602"/>
    </source>
</evidence>
<dbReference type="SUPFAM" id="SSF69618">
    <property type="entry name" value="HemD-like"/>
    <property type="match status" value="1"/>
</dbReference>
<evidence type="ECO:0000256" key="8">
    <source>
        <dbReference type="ARBA" id="ARBA00048617"/>
    </source>
</evidence>
<gene>
    <name evidence="11" type="ORF">DF220_01425</name>
</gene>
<dbReference type="AlphaFoldDB" id="A0A2U1SYD9"/>
<dbReference type="CDD" id="cd06578">
    <property type="entry name" value="HemD"/>
    <property type="match status" value="1"/>
</dbReference>
<evidence type="ECO:0000256" key="6">
    <source>
        <dbReference type="ARBA" id="ARBA00037589"/>
    </source>
</evidence>
<protein>
    <recommendedName>
        <fullName evidence="7 9">Uroporphyrinogen-III synthase</fullName>
        <ecNumber evidence="3 9">4.2.1.75</ecNumber>
    </recommendedName>
</protein>